<evidence type="ECO:0000256" key="1">
    <source>
        <dbReference type="SAM" id="MobiDB-lite"/>
    </source>
</evidence>
<evidence type="ECO:0000313" key="2">
    <source>
        <dbReference type="EMBL" id="MCE5166678.1"/>
    </source>
</evidence>
<protein>
    <submittedName>
        <fullName evidence="2">Uncharacterized protein</fullName>
    </submittedName>
</protein>
<dbReference type="Proteomes" id="UP000823775">
    <property type="component" value="Unassembled WGS sequence"/>
</dbReference>
<name>A0ABS8Y4P7_DATST</name>
<reference evidence="2 3" key="1">
    <citation type="journal article" date="2021" name="BMC Genomics">
        <title>Datura genome reveals duplications of psychoactive alkaloid biosynthetic genes and high mutation rate following tissue culture.</title>
        <authorList>
            <person name="Rajewski A."/>
            <person name="Carter-House D."/>
            <person name="Stajich J."/>
            <person name="Litt A."/>
        </authorList>
    </citation>
    <scope>NUCLEOTIDE SEQUENCE [LARGE SCALE GENOMIC DNA]</scope>
    <source>
        <strain evidence="2">AR-01</strain>
    </source>
</reference>
<accession>A0ABS8Y4P7</accession>
<comment type="caution">
    <text evidence="2">The sequence shown here is derived from an EMBL/GenBank/DDBJ whole genome shotgun (WGS) entry which is preliminary data.</text>
</comment>
<feature type="region of interest" description="Disordered" evidence="1">
    <location>
        <begin position="1"/>
        <end position="25"/>
    </location>
</feature>
<evidence type="ECO:0000313" key="3">
    <source>
        <dbReference type="Proteomes" id="UP000823775"/>
    </source>
</evidence>
<gene>
    <name evidence="2" type="ORF">HAX54_024002</name>
</gene>
<proteinExistence type="predicted"/>
<dbReference type="EMBL" id="JACEIK010029143">
    <property type="protein sequence ID" value="MCE5166678.1"/>
    <property type="molecule type" value="Genomic_DNA"/>
</dbReference>
<sequence>MREAKTIEGESVPPIEENEVKPKENNSPSLVVLLLNQWFINVNRDEATPTMVEDVNKDDEVEKPIVEAPPPAIIEKLKSTNEEEKQQQRNHQQLTLKILILAEP</sequence>
<organism evidence="2 3">
    <name type="scientific">Datura stramonium</name>
    <name type="common">Jimsonweed</name>
    <name type="synonym">Common thornapple</name>
    <dbReference type="NCBI Taxonomy" id="4076"/>
    <lineage>
        <taxon>Eukaryota</taxon>
        <taxon>Viridiplantae</taxon>
        <taxon>Streptophyta</taxon>
        <taxon>Embryophyta</taxon>
        <taxon>Tracheophyta</taxon>
        <taxon>Spermatophyta</taxon>
        <taxon>Magnoliopsida</taxon>
        <taxon>eudicotyledons</taxon>
        <taxon>Gunneridae</taxon>
        <taxon>Pentapetalae</taxon>
        <taxon>asterids</taxon>
        <taxon>lamiids</taxon>
        <taxon>Solanales</taxon>
        <taxon>Solanaceae</taxon>
        <taxon>Solanoideae</taxon>
        <taxon>Datureae</taxon>
        <taxon>Datura</taxon>
    </lineage>
</organism>
<keyword evidence="3" id="KW-1185">Reference proteome</keyword>